<dbReference type="PANTHER" id="PTHR46889:SF4">
    <property type="entry name" value="TRANSPOSASE INSO FOR INSERTION SEQUENCE ELEMENT IS911B-RELATED"/>
    <property type="match status" value="1"/>
</dbReference>
<dbReference type="InterPro" id="IPR050900">
    <property type="entry name" value="Transposase_IS3/IS150/IS904"/>
</dbReference>
<gene>
    <name evidence="2" type="ORF">SAMN04488026_10824</name>
</gene>
<feature type="compositionally biased region" description="Polar residues" evidence="1">
    <location>
        <begin position="137"/>
        <end position="148"/>
    </location>
</feature>
<feature type="region of interest" description="Disordered" evidence="1">
    <location>
        <begin position="120"/>
        <end position="155"/>
    </location>
</feature>
<keyword evidence="3" id="KW-1185">Reference proteome</keyword>
<dbReference type="AlphaFoldDB" id="A0A1G9JM53"/>
<dbReference type="Proteomes" id="UP000199382">
    <property type="component" value="Unassembled WGS sequence"/>
</dbReference>
<protein>
    <submittedName>
        <fullName evidence="2">Transposase InsO and inactivated derivatives</fullName>
    </submittedName>
</protein>
<reference evidence="2 3" key="1">
    <citation type="submission" date="2016-10" db="EMBL/GenBank/DDBJ databases">
        <authorList>
            <person name="de Groot N.N."/>
        </authorList>
    </citation>
    <scope>NUCLEOTIDE SEQUENCE [LARGE SCALE GENOMIC DNA]</scope>
    <source>
        <strain evidence="2 3">DSM 25294</strain>
    </source>
</reference>
<dbReference type="PANTHER" id="PTHR46889">
    <property type="entry name" value="TRANSPOSASE INSF FOR INSERTION SEQUENCE IS3B-RELATED"/>
    <property type="match status" value="1"/>
</dbReference>
<dbReference type="STRING" id="571298.SAMN04488026_10824"/>
<evidence type="ECO:0000256" key="1">
    <source>
        <dbReference type="SAM" id="MobiDB-lite"/>
    </source>
</evidence>
<proteinExistence type="predicted"/>
<accession>A0A1G9JM53</accession>
<name>A0A1G9JM53_9RHOB</name>
<organism evidence="2 3">
    <name type="scientific">Aliiruegeria lutimaris</name>
    <dbReference type="NCBI Taxonomy" id="571298"/>
    <lineage>
        <taxon>Bacteria</taxon>
        <taxon>Pseudomonadati</taxon>
        <taxon>Pseudomonadota</taxon>
        <taxon>Alphaproteobacteria</taxon>
        <taxon>Rhodobacterales</taxon>
        <taxon>Roseobacteraceae</taxon>
        <taxon>Aliiruegeria</taxon>
    </lineage>
</organism>
<evidence type="ECO:0000313" key="3">
    <source>
        <dbReference type="Proteomes" id="UP000199382"/>
    </source>
</evidence>
<sequence>MVDLAAHIRGHFAQSLGSYGRPRTTEELKGLGLHVVLRRVGRPMREKGKSVKRGKKFKATTDSKHSFNIAHNLMDRDFSADRPNRRSAGNISFVWTQERWFFPAVILDLQSRRTVGWAVSNRTTRDQPNRAPEQGSDALTWSGSSPTKRPSPGSSALSCSSITTCMDHLVLVRVFCDNGDTGACSRVSGLFSRRCRRWP</sequence>
<dbReference type="EMBL" id="FNEK01000082">
    <property type="protein sequence ID" value="SDL38103.1"/>
    <property type="molecule type" value="Genomic_DNA"/>
</dbReference>
<evidence type="ECO:0000313" key="2">
    <source>
        <dbReference type="EMBL" id="SDL38103.1"/>
    </source>
</evidence>